<organism evidence="1">
    <name type="scientific">hydrothermal vent metagenome</name>
    <dbReference type="NCBI Taxonomy" id="652676"/>
    <lineage>
        <taxon>unclassified sequences</taxon>
        <taxon>metagenomes</taxon>
        <taxon>ecological metagenomes</taxon>
    </lineage>
</organism>
<feature type="non-terminal residue" evidence="1">
    <location>
        <position position="1"/>
    </location>
</feature>
<reference evidence="1" key="1">
    <citation type="submission" date="2018-06" db="EMBL/GenBank/DDBJ databases">
        <authorList>
            <person name="Zhirakovskaya E."/>
        </authorList>
    </citation>
    <scope>NUCLEOTIDE SEQUENCE</scope>
</reference>
<name>A0A3B0U872_9ZZZZ</name>
<proteinExistence type="predicted"/>
<evidence type="ECO:0000313" key="1">
    <source>
        <dbReference type="EMBL" id="VAW27231.1"/>
    </source>
</evidence>
<dbReference type="AlphaFoldDB" id="A0A3B0U872"/>
<dbReference type="EMBL" id="UOER01000694">
    <property type="protein sequence ID" value="VAW27231.1"/>
    <property type="molecule type" value="Genomic_DNA"/>
</dbReference>
<protein>
    <submittedName>
        <fullName evidence="1">Uncharacterized protein</fullName>
    </submittedName>
</protein>
<gene>
    <name evidence="1" type="ORF">MNBD_BACTEROID04-658</name>
</gene>
<accession>A0A3B0U872</accession>
<sequence>YTTAEGIINYLESNTTPINYTSYNNYFKFQ</sequence>